<name>A0A0C3C0L1_PILCF</name>
<dbReference type="HOGENOM" id="CLU_2868445_0_0_1"/>
<sequence length="64" mass="7046">MPRLCEPHRGARVLQSAHTSGLFIYGQYTNETSKLSPGRSPFPGFCTSSSKALWFLSAVTLFIP</sequence>
<evidence type="ECO:0000313" key="2">
    <source>
        <dbReference type="Proteomes" id="UP000054166"/>
    </source>
</evidence>
<evidence type="ECO:0000313" key="1">
    <source>
        <dbReference type="EMBL" id="KIM92378.1"/>
    </source>
</evidence>
<proteinExistence type="predicted"/>
<dbReference type="EMBL" id="KN832970">
    <property type="protein sequence ID" value="KIM92378.1"/>
    <property type="molecule type" value="Genomic_DNA"/>
</dbReference>
<gene>
    <name evidence="1" type="ORF">PILCRDRAFT_810435</name>
</gene>
<organism evidence="1 2">
    <name type="scientific">Piloderma croceum (strain F 1598)</name>
    <dbReference type="NCBI Taxonomy" id="765440"/>
    <lineage>
        <taxon>Eukaryota</taxon>
        <taxon>Fungi</taxon>
        <taxon>Dikarya</taxon>
        <taxon>Basidiomycota</taxon>
        <taxon>Agaricomycotina</taxon>
        <taxon>Agaricomycetes</taxon>
        <taxon>Agaricomycetidae</taxon>
        <taxon>Atheliales</taxon>
        <taxon>Atheliaceae</taxon>
        <taxon>Piloderma</taxon>
    </lineage>
</organism>
<reference evidence="1 2" key="1">
    <citation type="submission" date="2014-04" db="EMBL/GenBank/DDBJ databases">
        <authorList>
            <consortium name="DOE Joint Genome Institute"/>
            <person name="Kuo A."/>
            <person name="Tarkka M."/>
            <person name="Buscot F."/>
            <person name="Kohler A."/>
            <person name="Nagy L.G."/>
            <person name="Floudas D."/>
            <person name="Copeland A."/>
            <person name="Barry K.W."/>
            <person name="Cichocki N."/>
            <person name="Veneault-Fourrey C."/>
            <person name="LaButti K."/>
            <person name="Lindquist E.A."/>
            <person name="Lipzen A."/>
            <person name="Lundell T."/>
            <person name="Morin E."/>
            <person name="Murat C."/>
            <person name="Sun H."/>
            <person name="Tunlid A."/>
            <person name="Henrissat B."/>
            <person name="Grigoriev I.V."/>
            <person name="Hibbett D.S."/>
            <person name="Martin F."/>
            <person name="Nordberg H.P."/>
            <person name="Cantor M.N."/>
            <person name="Hua S.X."/>
        </authorList>
    </citation>
    <scope>NUCLEOTIDE SEQUENCE [LARGE SCALE GENOMIC DNA]</scope>
    <source>
        <strain evidence="1 2">F 1598</strain>
    </source>
</reference>
<dbReference type="InParanoid" id="A0A0C3C0L1"/>
<reference evidence="2" key="2">
    <citation type="submission" date="2015-01" db="EMBL/GenBank/DDBJ databases">
        <title>Evolutionary Origins and Diversification of the Mycorrhizal Mutualists.</title>
        <authorList>
            <consortium name="DOE Joint Genome Institute"/>
            <consortium name="Mycorrhizal Genomics Consortium"/>
            <person name="Kohler A."/>
            <person name="Kuo A."/>
            <person name="Nagy L.G."/>
            <person name="Floudas D."/>
            <person name="Copeland A."/>
            <person name="Barry K.W."/>
            <person name="Cichocki N."/>
            <person name="Veneault-Fourrey C."/>
            <person name="LaButti K."/>
            <person name="Lindquist E.A."/>
            <person name="Lipzen A."/>
            <person name="Lundell T."/>
            <person name="Morin E."/>
            <person name="Murat C."/>
            <person name="Riley R."/>
            <person name="Ohm R."/>
            <person name="Sun H."/>
            <person name="Tunlid A."/>
            <person name="Henrissat B."/>
            <person name="Grigoriev I.V."/>
            <person name="Hibbett D.S."/>
            <person name="Martin F."/>
        </authorList>
    </citation>
    <scope>NUCLEOTIDE SEQUENCE [LARGE SCALE GENOMIC DNA]</scope>
    <source>
        <strain evidence="2">F 1598</strain>
    </source>
</reference>
<keyword evidence="2" id="KW-1185">Reference proteome</keyword>
<accession>A0A0C3C0L1</accession>
<dbReference type="AlphaFoldDB" id="A0A0C3C0L1"/>
<protein>
    <submittedName>
        <fullName evidence="1">Uncharacterized protein</fullName>
    </submittedName>
</protein>
<dbReference type="Proteomes" id="UP000054166">
    <property type="component" value="Unassembled WGS sequence"/>
</dbReference>